<feature type="transmembrane region" description="Helical" evidence="1">
    <location>
        <begin position="50"/>
        <end position="71"/>
    </location>
</feature>
<accession>A0ABS2KUK5</accession>
<feature type="transmembrane region" description="Helical" evidence="1">
    <location>
        <begin position="111"/>
        <end position="131"/>
    </location>
</feature>
<keyword evidence="1" id="KW-1133">Transmembrane helix</keyword>
<proteinExistence type="predicted"/>
<evidence type="ECO:0000256" key="1">
    <source>
        <dbReference type="SAM" id="Phobius"/>
    </source>
</evidence>
<name>A0ABS2KUK5_9NOCA</name>
<gene>
    <name evidence="2" type="ORF">JOE42_002357</name>
</gene>
<keyword evidence="3" id="KW-1185">Reference proteome</keyword>
<organism evidence="2 3">
    <name type="scientific">Rhodococcoides corynebacterioides</name>
    <dbReference type="NCBI Taxonomy" id="53972"/>
    <lineage>
        <taxon>Bacteria</taxon>
        <taxon>Bacillati</taxon>
        <taxon>Actinomycetota</taxon>
        <taxon>Actinomycetes</taxon>
        <taxon>Mycobacteriales</taxon>
        <taxon>Nocardiaceae</taxon>
        <taxon>Rhodococcoides</taxon>
    </lineage>
</organism>
<comment type="caution">
    <text evidence="2">The sequence shown here is derived from an EMBL/GenBank/DDBJ whole genome shotgun (WGS) entry which is preliminary data.</text>
</comment>
<keyword evidence="1" id="KW-0812">Transmembrane</keyword>
<dbReference type="Proteomes" id="UP000703038">
    <property type="component" value="Unassembled WGS sequence"/>
</dbReference>
<reference evidence="2 3" key="1">
    <citation type="submission" date="2021-01" db="EMBL/GenBank/DDBJ databases">
        <title>Genomics of switchgrass bacterial isolates.</title>
        <authorList>
            <person name="Shade A."/>
        </authorList>
    </citation>
    <scope>NUCLEOTIDE SEQUENCE [LARGE SCALE GENOMIC DNA]</scope>
    <source>
        <strain evidence="2 3">PvP111</strain>
    </source>
</reference>
<dbReference type="EMBL" id="JAFBBK010000001">
    <property type="protein sequence ID" value="MBM7415624.1"/>
    <property type="molecule type" value="Genomic_DNA"/>
</dbReference>
<evidence type="ECO:0000313" key="2">
    <source>
        <dbReference type="EMBL" id="MBM7415624.1"/>
    </source>
</evidence>
<sequence length="150" mass="15297">MTFSPAPIPSSTAPLRAAVRYGVIALLGLAVVAAIIAVLAAGLEGLWGALLGSAVGGLFILATAASVLFSAKLPPTAVGAVLLGGWIVKMLIAVIVLGLLRGMDFYNRPTLGIVVLASLVIVLGAEMYGIFRQRVPYVDSPAGDPDSDVQ</sequence>
<keyword evidence="1" id="KW-0472">Membrane</keyword>
<feature type="transmembrane region" description="Helical" evidence="1">
    <location>
        <begin position="20"/>
        <end position="43"/>
    </location>
</feature>
<evidence type="ECO:0000313" key="3">
    <source>
        <dbReference type="Proteomes" id="UP000703038"/>
    </source>
</evidence>
<feature type="transmembrane region" description="Helical" evidence="1">
    <location>
        <begin position="77"/>
        <end position="99"/>
    </location>
</feature>
<protein>
    <submittedName>
        <fullName evidence="2">Flp pilus assembly pilin Flp</fullName>
    </submittedName>
</protein>